<reference evidence="1" key="1">
    <citation type="submission" date="2020-12" db="EMBL/GenBank/DDBJ databases">
        <authorList>
            <person name="Iha C."/>
        </authorList>
    </citation>
    <scope>NUCLEOTIDE SEQUENCE</scope>
</reference>
<dbReference type="SUPFAM" id="SSF53474">
    <property type="entry name" value="alpha/beta-Hydrolases"/>
    <property type="match status" value="1"/>
</dbReference>
<dbReference type="Pfam" id="PF08538">
    <property type="entry name" value="DUF1749"/>
    <property type="match status" value="1"/>
</dbReference>
<keyword evidence="2" id="KW-1185">Reference proteome</keyword>
<protein>
    <submittedName>
        <fullName evidence="1">Uncharacterized protein</fullName>
    </submittedName>
</protein>
<comment type="caution">
    <text evidence="1">The sequence shown here is derived from an EMBL/GenBank/DDBJ whole genome shotgun (WGS) entry which is preliminary data.</text>
</comment>
<dbReference type="EMBL" id="CAJHUC010001615">
    <property type="protein sequence ID" value="CAD7701719.1"/>
    <property type="molecule type" value="Genomic_DNA"/>
</dbReference>
<dbReference type="Proteomes" id="UP000708148">
    <property type="component" value="Unassembled WGS sequence"/>
</dbReference>
<dbReference type="Gene3D" id="3.40.50.1820">
    <property type="entry name" value="alpha/beta hydrolase"/>
    <property type="match status" value="1"/>
</dbReference>
<name>A0A8S1JDK5_9CHLO</name>
<dbReference type="PANTHER" id="PTHR31591">
    <property type="entry name" value="UPF0613 PROTEIN PB24D3.06C"/>
    <property type="match status" value="1"/>
</dbReference>
<sequence>MRASAVPMPELQGALFRYGDKSAQVAFQSGSHGRHVVLVGGLTDGLLFAPYAEGLARALDGIGWSLVQAQLTSSYQGYGVQSLDDDADELHKLAMHLQTCKSSVGIVLVGHSTGCQDVVRFVQSYGSDKSMPPLLGTALMAPISDQEELAMHPDLKLYEDKAKQMVADGQGNEILFRNYVTDDGTPTTACRFASLSSRGGDDDMFSSYFSSNELKKLLGHMSLCPCLIVMSGSDEFVPDYVDKQKLGQRFVESIGDSGAELVVVEGARHGMEGHEEKATGLLTQFIKEL</sequence>
<gene>
    <name evidence="1" type="ORF">OSTQU699_LOCUS7076</name>
</gene>
<evidence type="ECO:0000313" key="2">
    <source>
        <dbReference type="Proteomes" id="UP000708148"/>
    </source>
</evidence>
<organism evidence="1 2">
    <name type="scientific">Ostreobium quekettii</name>
    <dbReference type="NCBI Taxonomy" id="121088"/>
    <lineage>
        <taxon>Eukaryota</taxon>
        <taxon>Viridiplantae</taxon>
        <taxon>Chlorophyta</taxon>
        <taxon>core chlorophytes</taxon>
        <taxon>Ulvophyceae</taxon>
        <taxon>TCBD clade</taxon>
        <taxon>Bryopsidales</taxon>
        <taxon>Ostreobineae</taxon>
        <taxon>Ostreobiaceae</taxon>
        <taxon>Ostreobium</taxon>
    </lineage>
</organism>
<evidence type="ECO:0000313" key="1">
    <source>
        <dbReference type="EMBL" id="CAD7701719.1"/>
    </source>
</evidence>
<proteinExistence type="predicted"/>
<dbReference type="AlphaFoldDB" id="A0A8S1JDK5"/>
<dbReference type="InterPro" id="IPR029058">
    <property type="entry name" value="AB_hydrolase_fold"/>
</dbReference>
<accession>A0A8S1JDK5</accession>
<dbReference type="PANTHER" id="PTHR31591:SF1">
    <property type="entry name" value="UPF0613 PROTEIN PB24D3.06C"/>
    <property type="match status" value="1"/>
</dbReference>
<dbReference type="InterPro" id="IPR013744">
    <property type="entry name" value="SidJ"/>
</dbReference>
<dbReference type="OrthoDB" id="10034502at2759"/>